<feature type="transmembrane region" description="Helical" evidence="1">
    <location>
        <begin position="186"/>
        <end position="204"/>
    </location>
</feature>
<evidence type="ECO:0000256" key="1">
    <source>
        <dbReference type="SAM" id="Phobius"/>
    </source>
</evidence>
<keyword evidence="1" id="KW-0812">Transmembrane</keyword>
<keyword evidence="1" id="KW-1133">Transmembrane helix</keyword>
<proteinExistence type="predicted"/>
<dbReference type="EMBL" id="SJPR01000005">
    <property type="protein sequence ID" value="TWT95314.1"/>
    <property type="molecule type" value="Genomic_DNA"/>
</dbReference>
<comment type="caution">
    <text evidence="2">The sequence shown here is derived from an EMBL/GenBank/DDBJ whole genome shotgun (WGS) entry which is preliminary data.</text>
</comment>
<evidence type="ECO:0000313" key="3">
    <source>
        <dbReference type="Proteomes" id="UP000317421"/>
    </source>
</evidence>
<name>A0A5C6A5T9_9BACT</name>
<dbReference type="AlphaFoldDB" id="A0A5C6A5T9"/>
<gene>
    <name evidence="2" type="ORF">Pla108_34590</name>
</gene>
<accession>A0A5C6A5T9</accession>
<feature type="transmembrane region" description="Helical" evidence="1">
    <location>
        <begin position="60"/>
        <end position="93"/>
    </location>
</feature>
<organism evidence="2 3">
    <name type="scientific">Botrimarina colliarenosi</name>
    <dbReference type="NCBI Taxonomy" id="2528001"/>
    <lineage>
        <taxon>Bacteria</taxon>
        <taxon>Pseudomonadati</taxon>
        <taxon>Planctomycetota</taxon>
        <taxon>Planctomycetia</taxon>
        <taxon>Pirellulales</taxon>
        <taxon>Lacipirellulaceae</taxon>
        <taxon>Botrimarina</taxon>
    </lineage>
</organism>
<protein>
    <submittedName>
        <fullName evidence="2">Uncharacterized protein</fullName>
    </submittedName>
</protein>
<evidence type="ECO:0000313" key="2">
    <source>
        <dbReference type="EMBL" id="TWT95314.1"/>
    </source>
</evidence>
<reference evidence="2 3" key="1">
    <citation type="submission" date="2019-02" db="EMBL/GenBank/DDBJ databases">
        <title>Deep-cultivation of Planctomycetes and their phenomic and genomic characterization uncovers novel biology.</title>
        <authorList>
            <person name="Wiegand S."/>
            <person name="Jogler M."/>
            <person name="Boedeker C."/>
            <person name="Pinto D."/>
            <person name="Vollmers J."/>
            <person name="Rivas-Marin E."/>
            <person name="Kohn T."/>
            <person name="Peeters S.H."/>
            <person name="Heuer A."/>
            <person name="Rast P."/>
            <person name="Oberbeckmann S."/>
            <person name="Bunk B."/>
            <person name="Jeske O."/>
            <person name="Meyerdierks A."/>
            <person name="Storesund J.E."/>
            <person name="Kallscheuer N."/>
            <person name="Luecker S."/>
            <person name="Lage O.M."/>
            <person name="Pohl T."/>
            <person name="Merkel B.J."/>
            <person name="Hornburger P."/>
            <person name="Mueller R.-W."/>
            <person name="Bruemmer F."/>
            <person name="Labrenz M."/>
            <person name="Spormann A.M."/>
            <person name="Op Den Camp H."/>
            <person name="Overmann J."/>
            <person name="Amann R."/>
            <person name="Jetten M.S.M."/>
            <person name="Mascher T."/>
            <person name="Medema M.H."/>
            <person name="Devos D.P."/>
            <person name="Kaster A.-K."/>
            <person name="Ovreas L."/>
            <person name="Rohde M."/>
            <person name="Galperin M.Y."/>
            <person name="Jogler C."/>
        </authorList>
    </citation>
    <scope>NUCLEOTIDE SEQUENCE [LARGE SCALE GENOMIC DNA]</scope>
    <source>
        <strain evidence="2 3">Pla108</strain>
    </source>
</reference>
<keyword evidence="3" id="KW-1185">Reference proteome</keyword>
<feature type="transmembrane region" description="Helical" evidence="1">
    <location>
        <begin position="139"/>
        <end position="165"/>
    </location>
</feature>
<keyword evidence="1" id="KW-0472">Membrane</keyword>
<dbReference type="RefSeq" id="WP_146446159.1">
    <property type="nucleotide sequence ID" value="NZ_SJPR01000005.1"/>
</dbReference>
<sequence>MKSFHLVRRGPDQLGLGVSGRRYWWRMGRKIAIMGANAALLRSLISLPLSLAMMPGAGMMAAILFISIPLGWLMSFLWGGLLSLILLPCVYLGQRLIAEPIRRDTTGWISGSAVSVVGSAGGLFHIGSIQASANAMSAGIAWMLAIQVAGGFLAIAADQAGGYLGSMSALRRRGRCPDGDRTSRFTVWRLMAITAILSVLLSLLTLTGDFIVPLILAIVVSSGIAWAIHRPVAWATNLWLDWLLRRRRRKRAKARVTPSASRAG</sequence>
<feature type="transmembrane region" description="Helical" evidence="1">
    <location>
        <begin position="105"/>
        <end position="127"/>
    </location>
</feature>
<dbReference type="Proteomes" id="UP000317421">
    <property type="component" value="Unassembled WGS sequence"/>
</dbReference>
<feature type="transmembrane region" description="Helical" evidence="1">
    <location>
        <begin position="210"/>
        <end position="240"/>
    </location>
</feature>